<dbReference type="AlphaFoldDB" id="A0A367L490"/>
<dbReference type="EMBL" id="LKCN02000016">
    <property type="protein sequence ID" value="RCI09228.1"/>
    <property type="molecule type" value="Genomic_DNA"/>
</dbReference>
<keyword evidence="2" id="KW-1185">Reference proteome</keyword>
<evidence type="ECO:0000313" key="2">
    <source>
        <dbReference type="Proteomes" id="UP000253664"/>
    </source>
</evidence>
<proteinExistence type="predicted"/>
<reference evidence="1 2" key="1">
    <citation type="journal article" date="2015" name="BMC Genomics">
        <title>Insights from the genome of Ophiocordyceps polyrhachis-furcata to pathogenicity and host specificity in insect fungi.</title>
        <authorList>
            <person name="Wichadakul D."/>
            <person name="Kobmoo N."/>
            <person name="Ingsriswang S."/>
            <person name="Tangphatsornruang S."/>
            <person name="Chantasingh D."/>
            <person name="Luangsa-ard J.J."/>
            <person name="Eurwilaichitr L."/>
        </authorList>
    </citation>
    <scope>NUCLEOTIDE SEQUENCE [LARGE SCALE GENOMIC DNA]</scope>
    <source>
        <strain evidence="1 2">BCC 54312</strain>
    </source>
</reference>
<sequence length="65" mass="7598">MRSSGLSRPILTIISCYGHVARLQSRLKLAELARQASNLIRDESRTIRRIRKNLWAAPHPFKWTR</sequence>
<name>A0A367L490_9HYPO</name>
<comment type="caution">
    <text evidence="1">The sequence shown here is derived from an EMBL/GenBank/DDBJ whole genome shotgun (WGS) entry which is preliminary data.</text>
</comment>
<gene>
    <name evidence="1" type="ORF">L249_1397</name>
</gene>
<dbReference type="Proteomes" id="UP000253664">
    <property type="component" value="Unassembled WGS sequence"/>
</dbReference>
<accession>A0A367L490</accession>
<organism evidence="1 2">
    <name type="scientific">Ophiocordyceps polyrhachis-furcata BCC 54312</name>
    <dbReference type="NCBI Taxonomy" id="1330021"/>
    <lineage>
        <taxon>Eukaryota</taxon>
        <taxon>Fungi</taxon>
        <taxon>Dikarya</taxon>
        <taxon>Ascomycota</taxon>
        <taxon>Pezizomycotina</taxon>
        <taxon>Sordariomycetes</taxon>
        <taxon>Hypocreomycetidae</taxon>
        <taxon>Hypocreales</taxon>
        <taxon>Ophiocordycipitaceae</taxon>
        <taxon>Ophiocordyceps</taxon>
    </lineage>
</organism>
<evidence type="ECO:0000313" key="1">
    <source>
        <dbReference type="EMBL" id="RCI09228.1"/>
    </source>
</evidence>
<protein>
    <submittedName>
        <fullName evidence="1">Uncharacterized protein</fullName>
    </submittedName>
</protein>